<proteinExistence type="predicted"/>
<protein>
    <submittedName>
        <fullName evidence="3">Flp pilus-assembly TadE/G-like</fullName>
    </submittedName>
</protein>
<dbReference type="EMBL" id="FXTU01000007">
    <property type="protein sequence ID" value="SMP30698.1"/>
    <property type="molecule type" value="Genomic_DNA"/>
</dbReference>
<dbReference type="Proteomes" id="UP001157946">
    <property type="component" value="Unassembled WGS sequence"/>
</dbReference>
<evidence type="ECO:0000259" key="2">
    <source>
        <dbReference type="Pfam" id="PF13400"/>
    </source>
</evidence>
<dbReference type="Pfam" id="PF13400">
    <property type="entry name" value="Tad"/>
    <property type="match status" value="1"/>
</dbReference>
<keyword evidence="4" id="KW-1185">Reference proteome</keyword>
<dbReference type="AlphaFoldDB" id="A0AA45WRG6"/>
<evidence type="ECO:0000313" key="4">
    <source>
        <dbReference type="Proteomes" id="UP001157946"/>
    </source>
</evidence>
<name>A0AA45WRG6_9BACL</name>
<accession>A0AA45WRG6</accession>
<evidence type="ECO:0000256" key="1">
    <source>
        <dbReference type="SAM" id="Phobius"/>
    </source>
</evidence>
<dbReference type="InterPro" id="IPR028087">
    <property type="entry name" value="Tad_N"/>
</dbReference>
<sequence>MLRSLRRLNRKRGNVTMMWVAGLPIFMIFFMFLASLVIAWMDHATAQKAADAGSLAATKKMDEYVNKEVQERMQAVIGTGVIVDPYEAVLGTPGKRYGVIKSVRRKYENEIKQSVSKYIKQNGAEPSKIIFFVDGRVRVEAKVKFHSLIFAEQFRDVYVKGVGFGPKRDYADWTAKMRKIEIPFEN</sequence>
<keyword evidence="1" id="KW-0812">Transmembrane</keyword>
<organism evidence="3 4">
    <name type="scientific">Laceyella tengchongensis</name>
    <dbReference type="NCBI Taxonomy" id="574699"/>
    <lineage>
        <taxon>Bacteria</taxon>
        <taxon>Bacillati</taxon>
        <taxon>Bacillota</taxon>
        <taxon>Bacilli</taxon>
        <taxon>Bacillales</taxon>
        <taxon>Thermoactinomycetaceae</taxon>
        <taxon>Laceyella</taxon>
    </lineage>
</organism>
<gene>
    <name evidence="3" type="ORF">SAMN06265361_10798</name>
</gene>
<keyword evidence="1" id="KW-0472">Membrane</keyword>
<reference evidence="3" key="1">
    <citation type="submission" date="2017-05" db="EMBL/GenBank/DDBJ databases">
        <authorList>
            <person name="Varghese N."/>
            <person name="Submissions S."/>
        </authorList>
    </citation>
    <scope>NUCLEOTIDE SEQUENCE</scope>
    <source>
        <strain evidence="3">DSM 45262</strain>
    </source>
</reference>
<comment type="caution">
    <text evidence="3">The sequence shown here is derived from an EMBL/GenBank/DDBJ whole genome shotgun (WGS) entry which is preliminary data.</text>
</comment>
<evidence type="ECO:0000313" key="3">
    <source>
        <dbReference type="EMBL" id="SMP30698.1"/>
    </source>
</evidence>
<feature type="transmembrane region" description="Helical" evidence="1">
    <location>
        <begin position="20"/>
        <end position="41"/>
    </location>
</feature>
<feature type="domain" description="Putative Flp pilus-assembly TadG-like N-terminal" evidence="2">
    <location>
        <begin position="13"/>
        <end position="57"/>
    </location>
</feature>
<keyword evidence="1" id="KW-1133">Transmembrane helix</keyword>